<name>A0A550CCQ7_9AGAR</name>
<sequence>MQQHPPTLPTLESTSALVEAAVAHLRRTMAGTLEPGEEPAVTSRVYEWMPSHMAQPGGAL</sequence>
<dbReference type="EMBL" id="VDMD01000012">
    <property type="protein sequence ID" value="TRM62476.1"/>
    <property type="molecule type" value="Genomic_DNA"/>
</dbReference>
<keyword evidence="2" id="KW-1185">Reference proteome</keyword>
<evidence type="ECO:0000313" key="2">
    <source>
        <dbReference type="Proteomes" id="UP000320762"/>
    </source>
</evidence>
<comment type="caution">
    <text evidence="1">The sequence shown here is derived from an EMBL/GenBank/DDBJ whole genome shotgun (WGS) entry which is preliminary data.</text>
</comment>
<organism evidence="1 2">
    <name type="scientific">Schizophyllum amplum</name>
    <dbReference type="NCBI Taxonomy" id="97359"/>
    <lineage>
        <taxon>Eukaryota</taxon>
        <taxon>Fungi</taxon>
        <taxon>Dikarya</taxon>
        <taxon>Basidiomycota</taxon>
        <taxon>Agaricomycotina</taxon>
        <taxon>Agaricomycetes</taxon>
        <taxon>Agaricomycetidae</taxon>
        <taxon>Agaricales</taxon>
        <taxon>Schizophyllaceae</taxon>
        <taxon>Schizophyllum</taxon>
    </lineage>
</organism>
<reference evidence="1 2" key="1">
    <citation type="journal article" date="2019" name="New Phytol.">
        <title>Comparative genomics reveals unique wood-decay strategies and fruiting body development in the Schizophyllaceae.</title>
        <authorList>
            <person name="Almasi E."/>
            <person name="Sahu N."/>
            <person name="Krizsan K."/>
            <person name="Balint B."/>
            <person name="Kovacs G.M."/>
            <person name="Kiss B."/>
            <person name="Cseklye J."/>
            <person name="Drula E."/>
            <person name="Henrissat B."/>
            <person name="Nagy I."/>
            <person name="Chovatia M."/>
            <person name="Adam C."/>
            <person name="LaButti K."/>
            <person name="Lipzen A."/>
            <person name="Riley R."/>
            <person name="Grigoriev I.V."/>
            <person name="Nagy L.G."/>
        </authorList>
    </citation>
    <scope>NUCLEOTIDE SEQUENCE [LARGE SCALE GENOMIC DNA]</scope>
    <source>
        <strain evidence="1 2">NL-1724</strain>
    </source>
</reference>
<proteinExistence type="predicted"/>
<dbReference type="AlphaFoldDB" id="A0A550CCQ7"/>
<gene>
    <name evidence="1" type="ORF">BD626DRAFT_497520</name>
</gene>
<protein>
    <submittedName>
        <fullName evidence="1">Uncharacterized protein</fullName>
    </submittedName>
</protein>
<evidence type="ECO:0000313" key="1">
    <source>
        <dbReference type="EMBL" id="TRM62476.1"/>
    </source>
</evidence>
<dbReference type="Proteomes" id="UP000320762">
    <property type="component" value="Unassembled WGS sequence"/>
</dbReference>
<accession>A0A550CCQ7</accession>